<evidence type="ECO:0000313" key="3">
    <source>
        <dbReference type="EMBL" id="MBY6322887.1"/>
    </source>
</evidence>
<sequence length="480" mass="47546">MTSLLDRDASARTRLMPSPDDARMLLGVAFRPSGVLLAVVSVVVVLTLVLAGSDLTGTFGALAGTWLAVHQVPLGIAGATLSLLPILPTALLIRGVARQVARAVTPSSSRRDVVWVVAAALGGPLAMAVVMLAMIGDASTVIAMSTPGFLATVGWVLLVHGLGAALGCVRGTWPTPVHRLDLPAWALAAAGPAARAGAVLVAGGAVTVVVSLALSMSTMGAVLEAGGGVGGALGLTALSVLYLPNVVVAAASVVSGASAAAGAASVSVFETTGGELPAVPVLAALPESSAPIWWPVLLVIPAVAAIVLGRAAARATATLPDALRAASLAAVLVALGCAAVSAVSGGVVGTFGRFGADVALFAVTAFTWCLVVGVVAAGIAAYLLRRHDVHGWDDPADEASDADRASEPRDAIAALPAGPAVEQPESAEPVESSETEESDTEESDPAGADATTDVVSADGTTDVVDAEVVDLPDEPESKGV</sequence>
<dbReference type="InterPro" id="IPR045931">
    <property type="entry name" value="DUF6350"/>
</dbReference>
<feature type="compositionally biased region" description="Low complexity" evidence="1">
    <location>
        <begin position="419"/>
        <end position="430"/>
    </location>
</feature>
<protein>
    <recommendedName>
        <fullName evidence="5">Membrane protein related to de Novo purine biosynthesis</fullName>
    </recommendedName>
</protein>
<feature type="transmembrane region" description="Helical" evidence="2">
    <location>
        <begin position="193"/>
        <end position="214"/>
    </location>
</feature>
<evidence type="ECO:0000256" key="2">
    <source>
        <dbReference type="SAM" id="Phobius"/>
    </source>
</evidence>
<feature type="transmembrane region" description="Helical" evidence="2">
    <location>
        <begin position="221"/>
        <end position="243"/>
    </location>
</feature>
<comment type="caution">
    <text evidence="3">The sequence shown here is derived from an EMBL/GenBank/DDBJ whole genome shotgun (WGS) entry which is preliminary data.</text>
</comment>
<proteinExistence type="predicted"/>
<accession>A0ABS7NYT3</accession>
<feature type="compositionally biased region" description="Acidic residues" evidence="1">
    <location>
        <begin position="431"/>
        <end position="444"/>
    </location>
</feature>
<dbReference type="Proteomes" id="UP001520140">
    <property type="component" value="Unassembled WGS sequence"/>
</dbReference>
<evidence type="ECO:0000256" key="1">
    <source>
        <dbReference type="SAM" id="MobiDB-lite"/>
    </source>
</evidence>
<evidence type="ECO:0000313" key="4">
    <source>
        <dbReference type="Proteomes" id="UP001520140"/>
    </source>
</evidence>
<feature type="transmembrane region" description="Helical" evidence="2">
    <location>
        <begin position="113"/>
        <end position="136"/>
    </location>
</feature>
<dbReference type="RefSeq" id="WP_069973039.1">
    <property type="nucleotide sequence ID" value="NZ_JABUKE010000030.1"/>
</dbReference>
<keyword evidence="4" id="KW-1185">Reference proteome</keyword>
<gene>
    <name evidence="3" type="ORF">HQ605_18905</name>
</gene>
<dbReference type="Pfam" id="PF19877">
    <property type="entry name" value="DUF6350"/>
    <property type="match status" value="1"/>
</dbReference>
<feature type="compositionally biased region" description="Acidic residues" evidence="1">
    <location>
        <begin position="464"/>
        <end position="474"/>
    </location>
</feature>
<name>A0ABS7NYT3_9NOCA</name>
<feature type="transmembrane region" description="Helical" evidence="2">
    <location>
        <begin position="24"/>
        <end position="51"/>
    </location>
</feature>
<feature type="transmembrane region" description="Helical" evidence="2">
    <location>
        <begin position="292"/>
        <end position="313"/>
    </location>
</feature>
<feature type="transmembrane region" description="Helical" evidence="2">
    <location>
        <begin position="148"/>
        <end position="173"/>
    </location>
</feature>
<reference evidence="3 4" key="1">
    <citation type="submission" date="2020-06" db="EMBL/GenBank/DDBJ databases">
        <title>Taxonomy, biology and ecology of Rhodococcus bacteria occurring in California pistachio and other woody hosts as revealed by genome sequence analyses.</title>
        <authorList>
            <person name="Gai Y."/>
            <person name="Riely B."/>
        </authorList>
    </citation>
    <scope>NUCLEOTIDE SEQUENCE [LARGE SCALE GENOMIC DNA]</scope>
    <source>
        <strain evidence="3 4">BP-284</strain>
    </source>
</reference>
<feature type="transmembrane region" description="Helical" evidence="2">
    <location>
        <begin position="325"/>
        <end position="352"/>
    </location>
</feature>
<feature type="transmembrane region" description="Helical" evidence="2">
    <location>
        <begin position="358"/>
        <end position="384"/>
    </location>
</feature>
<dbReference type="EMBL" id="JABUKG010000028">
    <property type="protein sequence ID" value="MBY6322887.1"/>
    <property type="molecule type" value="Genomic_DNA"/>
</dbReference>
<organism evidence="3 4">
    <name type="scientific">Rhodococcoides kroppenstedtii</name>
    <dbReference type="NCBI Taxonomy" id="293050"/>
    <lineage>
        <taxon>Bacteria</taxon>
        <taxon>Bacillati</taxon>
        <taxon>Actinomycetota</taxon>
        <taxon>Actinomycetes</taxon>
        <taxon>Mycobacteriales</taxon>
        <taxon>Nocardiaceae</taxon>
        <taxon>Rhodococcoides</taxon>
    </lineage>
</organism>
<keyword evidence="2" id="KW-0472">Membrane</keyword>
<evidence type="ECO:0008006" key="5">
    <source>
        <dbReference type="Google" id="ProtNLM"/>
    </source>
</evidence>
<keyword evidence="2" id="KW-1133">Transmembrane helix</keyword>
<feature type="region of interest" description="Disordered" evidence="1">
    <location>
        <begin position="412"/>
        <end position="480"/>
    </location>
</feature>
<feature type="transmembrane region" description="Helical" evidence="2">
    <location>
        <begin position="72"/>
        <end position="93"/>
    </location>
</feature>
<keyword evidence="2" id="KW-0812">Transmembrane</keyword>